<dbReference type="NCBIfam" id="TIGR01262">
    <property type="entry name" value="maiA"/>
    <property type="match status" value="1"/>
</dbReference>
<dbReference type="Gene3D" id="3.40.30.10">
    <property type="entry name" value="Glutaredoxin"/>
    <property type="match status" value="1"/>
</dbReference>
<dbReference type="AlphaFoldDB" id="A0A8J2YRQ8"/>
<gene>
    <name evidence="4" type="ORF">GCM10011611_15780</name>
</gene>
<sequence length="214" mass="23629">MQLYSFFNSSTSYRVRIVLALKGLDYDYRPVNIRVGGHRDPAYVAEVNPSAVVPAIVTDDGVTLGQSLAIIDYLDAHHPEPRLIPEDPAERARVLELASLIACDIHPVNNLRILKYLQDKLGVTAEEKDAWYKHWVAEGLAAVERLLARYGSGPFCFGAAPTLADCCLVPQIANAERMGCNFDDYPKTMAAYRHAMALPAFAAAAPKRQPDFVQ</sequence>
<dbReference type="GO" id="GO:0006559">
    <property type="term" value="P:L-phenylalanine catabolic process"/>
    <property type="evidence" value="ECO:0007669"/>
    <property type="project" value="TreeGrafter"/>
</dbReference>
<evidence type="ECO:0000259" key="3">
    <source>
        <dbReference type="PROSITE" id="PS50405"/>
    </source>
</evidence>
<dbReference type="PANTHER" id="PTHR42673:SF4">
    <property type="entry name" value="MALEYLACETOACETATE ISOMERASE"/>
    <property type="match status" value="1"/>
</dbReference>
<name>A0A8J2YRQ8_9PROT</name>
<dbReference type="Proteomes" id="UP000646365">
    <property type="component" value="Unassembled WGS sequence"/>
</dbReference>
<dbReference type="RefSeq" id="WP_189044300.1">
    <property type="nucleotide sequence ID" value="NZ_BMJQ01000003.1"/>
</dbReference>
<dbReference type="SUPFAM" id="SSF52833">
    <property type="entry name" value="Thioredoxin-like"/>
    <property type="match status" value="1"/>
</dbReference>
<comment type="caution">
    <text evidence="4">The sequence shown here is derived from an EMBL/GenBank/DDBJ whole genome shotgun (WGS) entry which is preliminary data.</text>
</comment>
<organism evidence="4 5">
    <name type="scientific">Aliidongia dinghuensis</name>
    <dbReference type="NCBI Taxonomy" id="1867774"/>
    <lineage>
        <taxon>Bacteria</taxon>
        <taxon>Pseudomonadati</taxon>
        <taxon>Pseudomonadota</taxon>
        <taxon>Alphaproteobacteria</taxon>
        <taxon>Rhodospirillales</taxon>
        <taxon>Dongiaceae</taxon>
        <taxon>Aliidongia</taxon>
    </lineage>
</organism>
<dbReference type="Gene3D" id="1.20.1050.10">
    <property type="match status" value="1"/>
</dbReference>
<keyword evidence="5" id="KW-1185">Reference proteome</keyword>
<dbReference type="SFLD" id="SFLDS00019">
    <property type="entry name" value="Glutathione_Transferase_(cytos"/>
    <property type="match status" value="1"/>
</dbReference>
<proteinExistence type="inferred from homology"/>
<dbReference type="PANTHER" id="PTHR42673">
    <property type="entry name" value="MALEYLACETOACETATE ISOMERASE"/>
    <property type="match status" value="1"/>
</dbReference>
<dbReference type="GO" id="GO:0004364">
    <property type="term" value="F:glutathione transferase activity"/>
    <property type="evidence" value="ECO:0007669"/>
    <property type="project" value="TreeGrafter"/>
</dbReference>
<dbReference type="EMBL" id="BMJQ01000003">
    <property type="protein sequence ID" value="GGF10994.1"/>
    <property type="molecule type" value="Genomic_DNA"/>
</dbReference>
<dbReference type="InterPro" id="IPR005955">
    <property type="entry name" value="GST_Zeta"/>
</dbReference>
<feature type="domain" description="GST C-terminal" evidence="3">
    <location>
        <begin position="87"/>
        <end position="214"/>
    </location>
</feature>
<dbReference type="InterPro" id="IPR010987">
    <property type="entry name" value="Glutathione-S-Trfase_C-like"/>
</dbReference>
<dbReference type="GO" id="GO:0005737">
    <property type="term" value="C:cytoplasm"/>
    <property type="evidence" value="ECO:0007669"/>
    <property type="project" value="InterPro"/>
</dbReference>
<dbReference type="FunFam" id="1.20.1050.10:FF:000017">
    <property type="entry name" value="Maleylacetoacetate isomerase"/>
    <property type="match status" value="1"/>
</dbReference>
<dbReference type="InterPro" id="IPR034330">
    <property type="entry name" value="GST_Zeta_C"/>
</dbReference>
<comment type="similarity">
    <text evidence="1">Belongs to the GST superfamily. Zeta family.</text>
</comment>
<protein>
    <submittedName>
        <fullName evidence="4">Glutathione S-transferase</fullName>
    </submittedName>
</protein>
<dbReference type="SFLD" id="SFLDG00358">
    <property type="entry name" value="Main_(cytGST)"/>
    <property type="match status" value="1"/>
</dbReference>
<evidence type="ECO:0000313" key="4">
    <source>
        <dbReference type="EMBL" id="GGF10994.1"/>
    </source>
</evidence>
<reference evidence="4" key="2">
    <citation type="submission" date="2020-09" db="EMBL/GenBank/DDBJ databases">
        <authorList>
            <person name="Sun Q."/>
            <person name="Zhou Y."/>
        </authorList>
    </citation>
    <scope>NUCLEOTIDE SEQUENCE</scope>
    <source>
        <strain evidence="4">CGMCC 1.15725</strain>
    </source>
</reference>
<dbReference type="CDD" id="cd03191">
    <property type="entry name" value="GST_C_Zeta"/>
    <property type="match status" value="1"/>
</dbReference>
<dbReference type="InterPro" id="IPR036282">
    <property type="entry name" value="Glutathione-S-Trfase_C_sf"/>
</dbReference>
<dbReference type="InterPro" id="IPR036249">
    <property type="entry name" value="Thioredoxin-like_sf"/>
</dbReference>
<dbReference type="GO" id="GO:0006749">
    <property type="term" value="P:glutathione metabolic process"/>
    <property type="evidence" value="ECO:0007669"/>
    <property type="project" value="TreeGrafter"/>
</dbReference>
<dbReference type="PROSITE" id="PS50404">
    <property type="entry name" value="GST_NTER"/>
    <property type="match status" value="1"/>
</dbReference>
<dbReference type="PROSITE" id="PS50405">
    <property type="entry name" value="GST_CTER"/>
    <property type="match status" value="1"/>
</dbReference>
<dbReference type="InterPro" id="IPR004045">
    <property type="entry name" value="Glutathione_S-Trfase_N"/>
</dbReference>
<feature type="domain" description="GST N-terminal" evidence="2">
    <location>
        <begin position="1"/>
        <end position="82"/>
    </location>
</feature>
<dbReference type="InterPro" id="IPR040079">
    <property type="entry name" value="Glutathione_S-Trfase"/>
</dbReference>
<evidence type="ECO:0000313" key="5">
    <source>
        <dbReference type="Proteomes" id="UP000646365"/>
    </source>
</evidence>
<reference evidence="4" key="1">
    <citation type="journal article" date="2014" name="Int. J. Syst. Evol. Microbiol.">
        <title>Complete genome sequence of Corynebacterium casei LMG S-19264T (=DSM 44701T), isolated from a smear-ripened cheese.</title>
        <authorList>
            <consortium name="US DOE Joint Genome Institute (JGI-PGF)"/>
            <person name="Walter F."/>
            <person name="Albersmeier A."/>
            <person name="Kalinowski J."/>
            <person name="Ruckert C."/>
        </authorList>
    </citation>
    <scope>NUCLEOTIDE SEQUENCE</scope>
    <source>
        <strain evidence="4">CGMCC 1.15725</strain>
    </source>
</reference>
<dbReference type="InterPro" id="IPR034333">
    <property type="entry name" value="GST_Zeta_N"/>
</dbReference>
<dbReference type="SUPFAM" id="SSF47616">
    <property type="entry name" value="GST C-terminal domain-like"/>
    <property type="match status" value="1"/>
</dbReference>
<dbReference type="Pfam" id="PF13409">
    <property type="entry name" value="GST_N_2"/>
    <property type="match status" value="1"/>
</dbReference>
<dbReference type="Pfam" id="PF13410">
    <property type="entry name" value="GST_C_2"/>
    <property type="match status" value="1"/>
</dbReference>
<accession>A0A8J2YRQ8</accession>
<evidence type="ECO:0000259" key="2">
    <source>
        <dbReference type="PROSITE" id="PS50404"/>
    </source>
</evidence>
<evidence type="ECO:0000256" key="1">
    <source>
        <dbReference type="ARBA" id="ARBA00010007"/>
    </source>
</evidence>
<dbReference type="CDD" id="cd03042">
    <property type="entry name" value="GST_N_Zeta"/>
    <property type="match status" value="1"/>
</dbReference>
<dbReference type="GO" id="GO:0016034">
    <property type="term" value="F:maleylacetoacetate isomerase activity"/>
    <property type="evidence" value="ECO:0007669"/>
    <property type="project" value="TreeGrafter"/>
</dbReference>